<feature type="domain" description="AAA" evidence="1">
    <location>
        <begin position="166"/>
        <end position="354"/>
    </location>
</feature>
<evidence type="ECO:0000313" key="3">
    <source>
        <dbReference type="Proteomes" id="UP001595939"/>
    </source>
</evidence>
<proteinExistence type="predicted"/>
<organism evidence="2 3">
    <name type="scientific">Deinococcus sonorensis</name>
    <dbReference type="NCBI Taxonomy" id="309891"/>
    <lineage>
        <taxon>Bacteria</taxon>
        <taxon>Thermotogati</taxon>
        <taxon>Deinococcota</taxon>
        <taxon>Deinococci</taxon>
        <taxon>Deinococcales</taxon>
        <taxon>Deinococcaceae</taxon>
        <taxon>Deinococcus</taxon>
    </lineage>
</organism>
<evidence type="ECO:0000313" key="2">
    <source>
        <dbReference type="EMBL" id="MFC4455256.1"/>
    </source>
</evidence>
<sequence length="440" mass="48105">MDASSHEVNVRGLRSGIRRILDAARDGQRTRVVSAQQVLGGVVGLADLRTLGVDLTEQAVWRSTPDVRTHLKDVLQSARAGQHTLVTYYGQVQAAVISPAQLLDLERRADRITTVSLDQPLRDALAPAVVGGRTLIAEAGRVVGAVVGLQDLRQLDPFPHPKEHPMTVLTFWNESGGATKSTMVAELGYLLSQRSRPDGELNRVLLIDLDPQRSLTHRMGLLDDPASRARRLGATLSTIMQDSDSDFPEAFTPERMPGLRVIPAHQQMRALDSILISEEELLTGLRDALEQLRGQYDFILIDTPPSNGGLTRAALVASQFAVIPMPTHIKSVENLENVTTVLAQTRRLNPQLKIALFIPTTYNKGRVQDREILELIQTQLTPLAPIAPAITERPAVFRDVIPARGAVALDQPRNPAVAELNAVLDQLLQVVQAPVTQELA</sequence>
<protein>
    <submittedName>
        <fullName evidence="2">ParA family protein</fullName>
    </submittedName>
</protein>
<evidence type="ECO:0000259" key="1">
    <source>
        <dbReference type="Pfam" id="PF13614"/>
    </source>
</evidence>
<dbReference type="Pfam" id="PF13614">
    <property type="entry name" value="AAA_31"/>
    <property type="match status" value="1"/>
</dbReference>
<dbReference type="PANTHER" id="PTHR13696:SF52">
    <property type="entry name" value="PARA FAMILY PROTEIN CT_582"/>
    <property type="match status" value="1"/>
</dbReference>
<dbReference type="CDD" id="cd02042">
    <property type="entry name" value="ParAB_family"/>
    <property type="match status" value="1"/>
</dbReference>
<dbReference type="InterPro" id="IPR025669">
    <property type="entry name" value="AAA_dom"/>
</dbReference>
<reference evidence="3" key="1">
    <citation type="journal article" date="2019" name="Int. J. Syst. Evol. Microbiol.">
        <title>The Global Catalogue of Microorganisms (GCM) 10K type strain sequencing project: providing services to taxonomists for standard genome sequencing and annotation.</title>
        <authorList>
            <consortium name="The Broad Institute Genomics Platform"/>
            <consortium name="The Broad Institute Genome Sequencing Center for Infectious Disease"/>
            <person name="Wu L."/>
            <person name="Ma J."/>
        </authorList>
    </citation>
    <scope>NUCLEOTIDE SEQUENCE [LARGE SCALE GENOMIC DNA]</scope>
    <source>
        <strain evidence="3">CCUG 39970</strain>
    </source>
</reference>
<gene>
    <name evidence="2" type="ORF">ACFO0P_15875</name>
</gene>
<dbReference type="SUPFAM" id="SSF52540">
    <property type="entry name" value="P-loop containing nucleoside triphosphate hydrolases"/>
    <property type="match status" value="1"/>
</dbReference>
<dbReference type="PANTHER" id="PTHR13696">
    <property type="entry name" value="P-LOOP CONTAINING NUCLEOSIDE TRIPHOSPHATE HYDROLASE"/>
    <property type="match status" value="1"/>
</dbReference>
<dbReference type="EMBL" id="JBHSEG010000008">
    <property type="protein sequence ID" value="MFC4455256.1"/>
    <property type="molecule type" value="Genomic_DNA"/>
</dbReference>
<comment type="caution">
    <text evidence="2">The sequence shown here is derived from an EMBL/GenBank/DDBJ whole genome shotgun (WGS) entry which is preliminary data.</text>
</comment>
<dbReference type="Gene3D" id="3.40.50.300">
    <property type="entry name" value="P-loop containing nucleotide triphosphate hydrolases"/>
    <property type="match status" value="1"/>
</dbReference>
<dbReference type="RefSeq" id="WP_380129970.1">
    <property type="nucleotide sequence ID" value="NZ_JBHSEG010000008.1"/>
</dbReference>
<name>A0ABV8YBU2_9DEIO</name>
<dbReference type="InterPro" id="IPR027417">
    <property type="entry name" value="P-loop_NTPase"/>
</dbReference>
<dbReference type="Proteomes" id="UP001595939">
    <property type="component" value="Unassembled WGS sequence"/>
</dbReference>
<dbReference type="InterPro" id="IPR050678">
    <property type="entry name" value="DNA_Partitioning_ATPase"/>
</dbReference>
<accession>A0ABV8YBU2</accession>
<keyword evidence="3" id="KW-1185">Reference proteome</keyword>